<proteinExistence type="predicted"/>
<dbReference type="Proteomes" id="UP000016587">
    <property type="component" value="Chromosome"/>
</dbReference>
<dbReference type="STRING" id="1121448.DGI_0948"/>
<gene>
    <name evidence="3" type="ORF">DGI_0948</name>
</gene>
<evidence type="ECO:0000313" key="3">
    <source>
        <dbReference type="EMBL" id="AGW12833.1"/>
    </source>
</evidence>
<dbReference type="HOGENOM" id="CLU_1243674_0_0_7"/>
<dbReference type="KEGG" id="dgg:DGI_0948"/>
<protein>
    <submittedName>
        <fullName evidence="3">Uncharacterized protein</fullName>
    </submittedName>
</protein>
<dbReference type="PATRIC" id="fig|1121448.10.peg.949"/>
<dbReference type="EMBL" id="CP006585">
    <property type="protein sequence ID" value="AGW12833.1"/>
    <property type="molecule type" value="Genomic_DNA"/>
</dbReference>
<name>T2G962_MEGG1</name>
<evidence type="ECO:0000256" key="1">
    <source>
        <dbReference type="SAM" id="Coils"/>
    </source>
</evidence>
<feature type="coiled-coil region" evidence="1">
    <location>
        <begin position="50"/>
        <end position="81"/>
    </location>
</feature>
<organism evidence="3 4">
    <name type="scientific">Megalodesulfovibrio gigas (strain ATCC 19364 / DSM 1382 / NCIMB 9332 / VKM B-1759)</name>
    <name type="common">Desulfovibrio gigas</name>
    <dbReference type="NCBI Taxonomy" id="1121448"/>
    <lineage>
        <taxon>Bacteria</taxon>
        <taxon>Pseudomonadati</taxon>
        <taxon>Thermodesulfobacteriota</taxon>
        <taxon>Desulfovibrionia</taxon>
        <taxon>Desulfovibrionales</taxon>
        <taxon>Desulfovibrionaceae</taxon>
        <taxon>Megalodesulfovibrio</taxon>
    </lineage>
</organism>
<keyword evidence="4" id="KW-1185">Reference proteome</keyword>
<accession>T2G962</accession>
<keyword evidence="1" id="KW-0175">Coiled coil</keyword>
<keyword evidence="2" id="KW-1133">Transmembrane helix</keyword>
<reference evidence="3 4" key="1">
    <citation type="journal article" date="2013" name="J. Bacteriol.">
        <title>Roles of HynAB and Ech, the only two hydrogenases found in the model sulfate reducer Desulfovibrio gigas.</title>
        <authorList>
            <person name="Morais-Silva F.O."/>
            <person name="Santos C.I."/>
            <person name="Rodrigues R."/>
            <person name="Pereira I.A."/>
            <person name="Rodrigues-Pousada C."/>
        </authorList>
    </citation>
    <scope>NUCLEOTIDE SEQUENCE [LARGE SCALE GENOMIC DNA]</scope>
    <source>
        <strain evidence="4">ATCC 19364 / DSM 1382 / NCIMB 9332 / VKM B-1759</strain>
    </source>
</reference>
<sequence>MAYYVRSPPVDLAGVINSLSSFCAGAGVTAILTNYLLKPWLKATIEESIKLQHAKSLEEYKAKLQQENQQLIQNAIEQSRKEELRRNHDCELLKEFISALPHRGSINILKNQDMDGAFEWRYYDELIDFFRNWSSPQMVFFLKEIEDIKTSLLEKTDQYITLLGKNSFTSTEGTNFYYVQPEMRYDNAAAHTAIVNSLHSIADDIVNLHGNLIRRGKELLCC</sequence>
<dbReference type="AlphaFoldDB" id="T2G962"/>
<keyword evidence="2" id="KW-0812">Transmembrane</keyword>
<keyword evidence="2" id="KW-0472">Membrane</keyword>
<feature type="transmembrane region" description="Helical" evidence="2">
    <location>
        <begin position="12"/>
        <end position="37"/>
    </location>
</feature>
<reference evidence="4" key="2">
    <citation type="submission" date="2013-07" db="EMBL/GenBank/DDBJ databases">
        <authorList>
            <person name="Morais-Silva F.O."/>
            <person name="Rezende A.M."/>
            <person name="Pimentel C."/>
            <person name="Resende D.M."/>
            <person name="Santos C.I."/>
            <person name="Clemente C."/>
            <person name="de Oliveira L.M."/>
            <person name="da Silva S.M."/>
            <person name="Costa D.A."/>
            <person name="Varela-Raposo A."/>
            <person name="Horacio E.C.A."/>
            <person name="Matos M."/>
            <person name="Flores O."/>
            <person name="Ruiz J.C."/>
            <person name="Rodrigues-Pousada C."/>
        </authorList>
    </citation>
    <scope>NUCLEOTIDE SEQUENCE [LARGE SCALE GENOMIC DNA]</scope>
    <source>
        <strain evidence="4">ATCC 19364 / DSM 1382 / NCIMB 9332 / VKM B-1759</strain>
    </source>
</reference>
<evidence type="ECO:0000256" key="2">
    <source>
        <dbReference type="SAM" id="Phobius"/>
    </source>
</evidence>
<evidence type="ECO:0000313" key="4">
    <source>
        <dbReference type="Proteomes" id="UP000016587"/>
    </source>
</evidence>